<evidence type="ECO:0000256" key="1">
    <source>
        <dbReference type="SAM" id="Phobius"/>
    </source>
</evidence>
<evidence type="ECO:0000259" key="2">
    <source>
        <dbReference type="Pfam" id="PF13785"/>
    </source>
</evidence>
<keyword evidence="4" id="KW-1185">Reference proteome</keyword>
<dbReference type="RefSeq" id="WP_200786322.1">
    <property type="nucleotide sequence ID" value="NZ_JAEDAO010000001.1"/>
</dbReference>
<organism evidence="3 4">
    <name type="scientific">Ramlibacter algicola</name>
    <dbReference type="NCBI Taxonomy" id="2795217"/>
    <lineage>
        <taxon>Bacteria</taxon>
        <taxon>Pseudomonadati</taxon>
        <taxon>Pseudomonadota</taxon>
        <taxon>Betaproteobacteria</taxon>
        <taxon>Burkholderiales</taxon>
        <taxon>Comamonadaceae</taxon>
        <taxon>Ramlibacter</taxon>
    </lineage>
</organism>
<accession>A0A934UQG3</accession>
<feature type="domain" description="DUF4178" evidence="2">
    <location>
        <begin position="279"/>
        <end position="414"/>
    </location>
</feature>
<dbReference type="EMBL" id="JAEDAO010000001">
    <property type="protein sequence ID" value="MBK0391507.1"/>
    <property type="molecule type" value="Genomic_DNA"/>
</dbReference>
<feature type="transmembrane region" description="Helical" evidence="1">
    <location>
        <begin position="453"/>
        <end position="470"/>
    </location>
</feature>
<evidence type="ECO:0000313" key="3">
    <source>
        <dbReference type="EMBL" id="MBK0391507.1"/>
    </source>
</evidence>
<keyword evidence="1" id="KW-1133">Transmembrane helix</keyword>
<feature type="domain" description="DUF4178" evidence="2">
    <location>
        <begin position="70"/>
        <end position="204"/>
    </location>
</feature>
<keyword evidence="1" id="KW-0812">Transmembrane</keyword>
<sequence>MATTDTTPQRVYRAPCPGCGAPVEFLSAQSTHAVCSFCRSTVVRSGDTLQRLGKMAEVFEDYSPLQLFATGRFGDRPFTLVGRLQYRSSSGAWAEWHAAFDDGGSGILSEDNGSYVLMLPAQLGREAPAASQFRLGASTAISGKTFTVASNDQASLVSAQGELPKLPPLGQAFAVVELRSPDGEVVSVDWGSTPPEVLRGHQVQLEGLQMRGLRAEQAKEDKARQFNCPNCGAPVSVQLETTKSITCGNCQSLIDVSQGIGGELRHAIQDEPVRPLIPLGRVGKLQALTWQVVGFQHRVGMEPGDDEQFGWSEYLLYNAQRGFAFLVDSEEGWSLVRPTTGAPKLSADGRSASYLGKQFSLKYAYQAETTYVAGEFYWPVERGQKTFNKDFASGSLLLSMEQSPREITWSSGNAMAGDVVAQAFNLQGEGRDFQRGDAGPTSGGSKGLGCGCLLLILLGILLFIVLLYLLDDDRRGGGSRYRSGGGSYGGYSSGGGHK</sequence>
<evidence type="ECO:0000313" key="4">
    <source>
        <dbReference type="Proteomes" id="UP000617041"/>
    </source>
</evidence>
<keyword evidence="1" id="KW-0472">Membrane</keyword>
<comment type="caution">
    <text evidence="3">The sequence shown here is derived from an EMBL/GenBank/DDBJ whole genome shotgun (WGS) entry which is preliminary data.</text>
</comment>
<dbReference type="AlphaFoldDB" id="A0A934UQG3"/>
<dbReference type="Proteomes" id="UP000617041">
    <property type="component" value="Unassembled WGS sequence"/>
</dbReference>
<gene>
    <name evidence="3" type="ORF">I8E28_02780</name>
</gene>
<name>A0A934UQG3_9BURK</name>
<protein>
    <submittedName>
        <fullName evidence="3">DUF4178 domain-containing protein</fullName>
    </submittedName>
</protein>
<dbReference type="InterPro" id="IPR025235">
    <property type="entry name" value="DUF4178"/>
</dbReference>
<proteinExistence type="predicted"/>
<dbReference type="Pfam" id="PF13785">
    <property type="entry name" value="DUF4178"/>
    <property type="match status" value="2"/>
</dbReference>
<reference evidence="3" key="1">
    <citation type="submission" date="2020-12" db="EMBL/GenBank/DDBJ databases">
        <title>Ramlibacter sp. nov., isolated from a freshwater alga, Cryptomonas.</title>
        <authorList>
            <person name="Kim H.M."/>
            <person name="Jeon C.O."/>
        </authorList>
    </citation>
    <scope>NUCLEOTIDE SEQUENCE</scope>
    <source>
        <strain evidence="3">CrO1</strain>
    </source>
</reference>